<dbReference type="SUPFAM" id="SSF51556">
    <property type="entry name" value="Metallo-dependent hydrolases"/>
    <property type="match status" value="1"/>
</dbReference>
<dbReference type="Pfam" id="PF07969">
    <property type="entry name" value="Amidohydro_3"/>
    <property type="match status" value="1"/>
</dbReference>
<gene>
    <name evidence="2" type="ORF">A3860_29570</name>
</gene>
<dbReference type="STRING" id="1703345.A3860_29570"/>
<reference evidence="2 3" key="1">
    <citation type="submission" date="2016-03" db="EMBL/GenBank/DDBJ databases">
        <title>Niastella vici sp. nov., isolated from farmland soil.</title>
        <authorList>
            <person name="Chen L."/>
            <person name="Wang D."/>
            <person name="Yang S."/>
            <person name="Wang G."/>
        </authorList>
    </citation>
    <scope>NUCLEOTIDE SEQUENCE [LARGE SCALE GENOMIC DNA]</scope>
    <source>
        <strain evidence="2 3">DJ57</strain>
    </source>
</reference>
<dbReference type="Gene3D" id="3.20.20.140">
    <property type="entry name" value="Metal-dependent hydrolases"/>
    <property type="match status" value="2"/>
</dbReference>
<proteinExistence type="predicted"/>
<dbReference type="InterPro" id="IPR032466">
    <property type="entry name" value="Metal_Hydrolase"/>
</dbReference>
<dbReference type="AlphaFoldDB" id="A0A1V9FUS8"/>
<name>A0A1V9FUS8_9BACT</name>
<sequence>MKALFWLMAGCIAVTGSACKLSSENKFDCIIRNGMIYDGNGKMPYKGDIAINADTIAFIGDLSGAHSQQVIDAKGMAVAPGFINMLSWANESLLLDGRSQSDIRQGVTLEVMGEGESMGPLTPAMKKQMEQYQTDIKYKVNWTTLGEYLNYLQQKGVSCNVASFVGATTVRRYIVGEDNREPTAPELDSMRKLVAQAMQEGALGVGSSLIYPPAFFAKTDELVELCDEAARYGGSYISHMRSEGTQLYEAVEELIDIAKRAHIHAEIYHLKAAGKTNWYKMDSVIRRIERARAEGLNITADMYNYLAGGTGLTACLPPALQDGGFGKMRERLQDPAIRKQTLHDMVTPTTTWENFYVAAGSPDHILLVGFRQDSLKKYIGRSLSEIAGMRHASPEETVLDLLVQDSSRIESIYFLMDEANIKKQLQLPWVSFGSDEGSFSPEDVFLKFNCHPRAYGNVACLLGKYVRDEKVLSLTEAIRKLTKLPATNLKIERRGELKAGNYADVVIFDPATIQDHATYEKPHQFATGVQQVLVNGVPVFTNGKHTGAKPGRFVKGPGVRKQIID</sequence>
<keyword evidence="3" id="KW-1185">Reference proteome</keyword>
<evidence type="ECO:0000313" key="2">
    <source>
        <dbReference type="EMBL" id="OQP62103.1"/>
    </source>
</evidence>
<dbReference type="Gene3D" id="2.30.40.10">
    <property type="entry name" value="Urease, subunit C, domain 1"/>
    <property type="match status" value="1"/>
</dbReference>
<dbReference type="Proteomes" id="UP000192796">
    <property type="component" value="Unassembled WGS sequence"/>
</dbReference>
<dbReference type="CDD" id="cd01297">
    <property type="entry name" value="D-aminoacylase"/>
    <property type="match status" value="1"/>
</dbReference>
<dbReference type="RefSeq" id="WP_081149724.1">
    <property type="nucleotide sequence ID" value="NZ_LVYD01000052.1"/>
</dbReference>
<dbReference type="InterPro" id="IPR013108">
    <property type="entry name" value="Amidohydro_3"/>
</dbReference>
<dbReference type="SUPFAM" id="SSF51338">
    <property type="entry name" value="Composite domain of metallo-dependent hydrolases"/>
    <property type="match status" value="1"/>
</dbReference>
<accession>A0A1V9FUS8</accession>
<protein>
    <submittedName>
        <fullName evidence="2">Aminoacylase</fullName>
    </submittedName>
</protein>
<dbReference type="GO" id="GO:0016812">
    <property type="term" value="F:hydrolase activity, acting on carbon-nitrogen (but not peptide) bonds, in cyclic amides"/>
    <property type="evidence" value="ECO:0007669"/>
    <property type="project" value="TreeGrafter"/>
</dbReference>
<dbReference type="EMBL" id="LVYD01000052">
    <property type="protein sequence ID" value="OQP62103.1"/>
    <property type="molecule type" value="Genomic_DNA"/>
</dbReference>
<feature type="domain" description="Amidohydrolase 3" evidence="1">
    <location>
        <begin position="457"/>
        <end position="540"/>
    </location>
</feature>
<organism evidence="2 3">
    <name type="scientific">Niastella vici</name>
    <dbReference type="NCBI Taxonomy" id="1703345"/>
    <lineage>
        <taxon>Bacteria</taxon>
        <taxon>Pseudomonadati</taxon>
        <taxon>Bacteroidota</taxon>
        <taxon>Chitinophagia</taxon>
        <taxon>Chitinophagales</taxon>
        <taxon>Chitinophagaceae</taxon>
        <taxon>Niastella</taxon>
    </lineage>
</organism>
<evidence type="ECO:0000259" key="1">
    <source>
        <dbReference type="Pfam" id="PF07969"/>
    </source>
</evidence>
<dbReference type="InterPro" id="IPR011059">
    <property type="entry name" value="Metal-dep_hydrolase_composite"/>
</dbReference>
<comment type="caution">
    <text evidence="2">The sequence shown here is derived from an EMBL/GenBank/DDBJ whole genome shotgun (WGS) entry which is preliminary data.</text>
</comment>
<dbReference type="InterPro" id="IPR050378">
    <property type="entry name" value="Metallo-dep_Hydrolases_sf"/>
</dbReference>
<dbReference type="PANTHER" id="PTHR11647:SF1">
    <property type="entry name" value="COLLAPSIN RESPONSE MEDIATOR PROTEIN"/>
    <property type="match status" value="1"/>
</dbReference>
<dbReference type="PROSITE" id="PS51257">
    <property type="entry name" value="PROKAR_LIPOPROTEIN"/>
    <property type="match status" value="1"/>
</dbReference>
<evidence type="ECO:0000313" key="3">
    <source>
        <dbReference type="Proteomes" id="UP000192796"/>
    </source>
</evidence>
<dbReference type="PANTHER" id="PTHR11647">
    <property type="entry name" value="HYDRANTOINASE/DIHYDROPYRIMIDINASE FAMILY MEMBER"/>
    <property type="match status" value="1"/>
</dbReference>
<dbReference type="GO" id="GO:0005829">
    <property type="term" value="C:cytosol"/>
    <property type="evidence" value="ECO:0007669"/>
    <property type="project" value="TreeGrafter"/>
</dbReference>
<dbReference type="OrthoDB" id="9775607at2"/>